<dbReference type="Proteomes" id="UP000218165">
    <property type="component" value="Chromosome"/>
</dbReference>
<dbReference type="NCBIfam" id="TIGR03086">
    <property type="entry name" value="TIGR03086 family metal-binding protein"/>
    <property type="match status" value="1"/>
</dbReference>
<accession>A0A291GK98</accession>
<sequence>MSASLPQLPPDEKYRVIAARFSEVVRGVTEWDAPTPVAEWHARDVVGHLVGWLSALVHAGSSFRFDDGPPVEADPRGALEVFDPQVQRLLTDPAAAEILHSNLHTGQDRPLPQVVDQVFTGDVFFHTWDLARASGQDDALDADLVHDALTSMSAMEEQLRPSGQFGQQQPVPADATEQERLFAFLGRDPRWTP</sequence>
<dbReference type="NCBIfam" id="TIGR03083">
    <property type="entry name" value="maleylpyruvate isomerase family mycothiol-dependent enzyme"/>
    <property type="match status" value="1"/>
</dbReference>
<gene>
    <name evidence="2" type="ORF">CFK38_03955</name>
</gene>
<proteinExistence type="predicted"/>
<dbReference type="InterPro" id="IPR034660">
    <property type="entry name" value="DinB/YfiT-like"/>
</dbReference>
<dbReference type="InterPro" id="IPR024344">
    <property type="entry name" value="MDMPI_metal-binding"/>
</dbReference>
<dbReference type="EMBL" id="CP023563">
    <property type="protein sequence ID" value="ATG50769.1"/>
    <property type="molecule type" value="Genomic_DNA"/>
</dbReference>
<evidence type="ECO:0000313" key="3">
    <source>
        <dbReference type="Proteomes" id="UP000218165"/>
    </source>
</evidence>
<name>A0A291GK98_9MICO</name>
<dbReference type="InterPro" id="IPR017520">
    <property type="entry name" value="CHP03086"/>
</dbReference>
<dbReference type="KEGG" id="brz:CFK38_03955"/>
<feature type="domain" description="Mycothiol-dependent maleylpyruvate isomerase metal-binding" evidence="1">
    <location>
        <begin position="16"/>
        <end position="131"/>
    </location>
</feature>
<dbReference type="GO" id="GO:0046872">
    <property type="term" value="F:metal ion binding"/>
    <property type="evidence" value="ECO:0007669"/>
    <property type="project" value="InterPro"/>
</dbReference>
<evidence type="ECO:0000313" key="2">
    <source>
        <dbReference type="EMBL" id="ATG50769.1"/>
    </source>
</evidence>
<dbReference type="SUPFAM" id="SSF109854">
    <property type="entry name" value="DinB/YfiT-like putative metalloenzymes"/>
    <property type="match status" value="1"/>
</dbReference>
<dbReference type="AlphaFoldDB" id="A0A291GK98"/>
<organism evidence="2 3">
    <name type="scientific">Brachybacterium vulturis</name>
    <dbReference type="NCBI Taxonomy" id="2017484"/>
    <lineage>
        <taxon>Bacteria</taxon>
        <taxon>Bacillati</taxon>
        <taxon>Actinomycetota</taxon>
        <taxon>Actinomycetes</taxon>
        <taxon>Micrococcales</taxon>
        <taxon>Dermabacteraceae</taxon>
        <taxon>Brachybacterium</taxon>
    </lineage>
</organism>
<dbReference type="RefSeq" id="WP_096801909.1">
    <property type="nucleotide sequence ID" value="NZ_CP023563.1"/>
</dbReference>
<reference evidence="3" key="1">
    <citation type="submission" date="2017-09" db="EMBL/GenBank/DDBJ databases">
        <title>Brachybacterium sp. VM2412.</title>
        <authorList>
            <person name="Tak E.J."/>
            <person name="Bae J.-W."/>
        </authorList>
    </citation>
    <scope>NUCLEOTIDE SEQUENCE [LARGE SCALE GENOMIC DNA]</scope>
    <source>
        <strain evidence="3">VM2412</strain>
    </source>
</reference>
<dbReference type="Pfam" id="PF11716">
    <property type="entry name" value="MDMPI_N"/>
    <property type="match status" value="1"/>
</dbReference>
<dbReference type="OrthoDB" id="5185819at2"/>
<evidence type="ECO:0000259" key="1">
    <source>
        <dbReference type="Pfam" id="PF11716"/>
    </source>
</evidence>
<keyword evidence="3" id="KW-1185">Reference proteome</keyword>
<dbReference type="InterPro" id="IPR017517">
    <property type="entry name" value="Maleyloyr_isom"/>
</dbReference>
<protein>
    <submittedName>
        <fullName evidence="2">TIGR03086 family protein</fullName>
    </submittedName>
</protein>